<dbReference type="InterPro" id="IPR013087">
    <property type="entry name" value="Znf_C2H2_type"/>
</dbReference>
<dbReference type="KEGG" id="nai:NECAME_01416"/>
<sequence>EEITHARCIDCDRIIDSRGATHDRSLCVLKKYFSCPKCSESFNFERNLDVHLVVEHSVQADYIAGSECTFCDGRRKKTFRRYHAFLAHVKQHMKPDHFFCSSCPEEFLYPVSLYSSIVLNFCGSFAHLIGTSFLFSLAMLLAPTPFN</sequence>
<dbReference type="GO" id="GO:0008270">
    <property type="term" value="F:zinc ion binding"/>
    <property type="evidence" value="ECO:0007669"/>
    <property type="project" value="UniProtKB-KW"/>
</dbReference>
<keyword evidence="2" id="KW-1133">Transmembrane helix</keyword>
<feature type="domain" description="C2H2-type" evidence="3">
    <location>
        <begin position="33"/>
        <end position="61"/>
    </location>
</feature>
<dbReference type="PROSITE" id="PS00028">
    <property type="entry name" value="ZINC_FINGER_C2H2_1"/>
    <property type="match status" value="1"/>
</dbReference>
<proteinExistence type="predicted"/>
<accession>W2TTW8</accession>
<evidence type="ECO:0000313" key="4">
    <source>
        <dbReference type="EMBL" id="ETN85525.1"/>
    </source>
</evidence>
<dbReference type="OrthoDB" id="5861160at2759"/>
<keyword evidence="2" id="KW-0472">Membrane</keyword>
<reference evidence="5" key="1">
    <citation type="journal article" date="2014" name="Nat. Genet.">
        <title>Genome of the human hookworm Necator americanus.</title>
        <authorList>
            <person name="Tang Y.T."/>
            <person name="Gao X."/>
            <person name="Rosa B.A."/>
            <person name="Abubucker S."/>
            <person name="Hallsworth-Pepin K."/>
            <person name="Martin J."/>
            <person name="Tyagi R."/>
            <person name="Heizer E."/>
            <person name="Zhang X."/>
            <person name="Bhonagiri-Palsikar V."/>
            <person name="Minx P."/>
            <person name="Warren W.C."/>
            <person name="Wang Q."/>
            <person name="Zhan B."/>
            <person name="Hotez P.J."/>
            <person name="Sternberg P.W."/>
            <person name="Dougall A."/>
            <person name="Gaze S.T."/>
            <person name="Mulvenna J."/>
            <person name="Sotillo J."/>
            <person name="Ranganathan S."/>
            <person name="Rabelo E.M."/>
            <person name="Wilson R.K."/>
            <person name="Felgner P.L."/>
            <person name="Bethony J."/>
            <person name="Hawdon J.M."/>
            <person name="Gasser R.B."/>
            <person name="Loukas A."/>
            <person name="Mitreva M."/>
        </authorList>
    </citation>
    <scope>NUCLEOTIDE SEQUENCE [LARGE SCALE GENOMIC DNA]</scope>
</reference>
<evidence type="ECO:0000259" key="3">
    <source>
        <dbReference type="PROSITE" id="PS50157"/>
    </source>
</evidence>
<keyword evidence="1" id="KW-0862">Zinc</keyword>
<feature type="transmembrane region" description="Helical" evidence="2">
    <location>
        <begin position="117"/>
        <end position="142"/>
    </location>
</feature>
<feature type="non-terminal residue" evidence="4">
    <location>
        <position position="1"/>
    </location>
</feature>
<dbReference type="PROSITE" id="PS50157">
    <property type="entry name" value="ZINC_FINGER_C2H2_2"/>
    <property type="match status" value="1"/>
</dbReference>
<keyword evidence="2" id="KW-0812">Transmembrane</keyword>
<evidence type="ECO:0000256" key="1">
    <source>
        <dbReference type="PROSITE-ProRule" id="PRU00042"/>
    </source>
</evidence>
<keyword evidence="5" id="KW-1185">Reference proteome</keyword>
<evidence type="ECO:0000313" key="5">
    <source>
        <dbReference type="Proteomes" id="UP000053676"/>
    </source>
</evidence>
<keyword evidence="1" id="KW-0479">Metal-binding</keyword>
<gene>
    <name evidence="4" type="ORF">NECAME_01416</name>
</gene>
<name>W2TTW8_NECAM</name>
<dbReference type="EMBL" id="KI657713">
    <property type="protein sequence ID" value="ETN85525.1"/>
    <property type="molecule type" value="Genomic_DNA"/>
</dbReference>
<evidence type="ECO:0000256" key="2">
    <source>
        <dbReference type="SAM" id="Phobius"/>
    </source>
</evidence>
<dbReference type="Proteomes" id="UP000053676">
    <property type="component" value="Unassembled WGS sequence"/>
</dbReference>
<keyword evidence="1" id="KW-0863">Zinc-finger</keyword>
<dbReference type="SMART" id="SM00355">
    <property type="entry name" value="ZnF_C2H2"/>
    <property type="match status" value="2"/>
</dbReference>
<protein>
    <submittedName>
        <fullName evidence="4">Zinc finger, C2H2 type</fullName>
    </submittedName>
</protein>
<organism evidence="4 5">
    <name type="scientific">Necator americanus</name>
    <name type="common">Human hookworm</name>
    <dbReference type="NCBI Taxonomy" id="51031"/>
    <lineage>
        <taxon>Eukaryota</taxon>
        <taxon>Metazoa</taxon>
        <taxon>Ecdysozoa</taxon>
        <taxon>Nematoda</taxon>
        <taxon>Chromadorea</taxon>
        <taxon>Rhabditida</taxon>
        <taxon>Rhabditina</taxon>
        <taxon>Rhabditomorpha</taxon>
        <taxon>Strongyloidea</taxon>
        <taxon>Ancylostomatidae</taxon>
        <taxon>Bunostominae</taxon>
        <taxon>Necator</taxon>
    </lineage>
</organism>
<dbReference type="AlphaFoldDB" id="W2TTW8"/>